<dbReference type="STRING" id="3088.A0A383WA63"/>
<evidence type="ECO:0000256" key="2">
    <source>
        <dbReference type="SAM" id="Coils"/>
    </source>
</evidence>
<dbReference type="InterPro" id="IPR007157">
    <property type="entry name" value="PspA_VIPP1"/>
</dbReference>
<keyword evidence="5" id="KW-1185">Reference proteome</keyword>
<organism evidence="4 5">
    <name type="scientific">Tetradesmus obliquus</name>
    <name type="common">Green alga</name>
    <name type="synonym">Acutodesmus obliquus</name>
    <dbReference type="NCBI Taxonomy" id="3088"/>
    <lineage>
        <taxon>Eukaryota</taxon>
        <taxon>Viridiplantae</taxon>
        <taxon>Chlorophyta</taxon>
        <taxon>core chlorophytes</taxon>
        <taxon>Chlorophyceae</taxon>
        <taxon>CS clade</taxon>
        <taxon>Sphaeropleales</taxon>
        <taxon>Scenedesmaceae</taxon>
        <taxon>Tetradesmus</taxon>
    </lineage>
</organism>
<reference evidence="4 5" key="1">
    <citation type="submission" date="2016-10" db="EMBL/GenBank/DDBJ databases">
        <authorList>
            <person name="Cai Z."/>
        </authorList>
    </citation>
    <scope>NUCLEOTIDE SEQUENCE [LARGE SCALE GENOMIC DNA]</scope>
</reference>
<keyword evidence="2" id="KW-0175">Coiled coil</keyword>
<dbReference type="Proteomes" id="UP000256970">
    <property type="component" value="Unassembled WGS sequence"/>
</dbReference>
<dbReference type="AlphaFoldDB" id="A0A383WA63"/>
<evidence type="ECO:0000313" key="5">
    <source>
        <dbReference type="Proteomes" id="UP000256970"/>
    </source>
</evidence>
<dbReference type="PANTHER" id="PTHR31088:SF6">
    <property type="entry name" value="PHAGE SHOCK PROTEIN A"/>
    <property type="match status" value="1"/>
</dbReference>
<name>A0A383WA63_TETOB</name>
<evidence type="ECO:0000313" key="3">
    <source>
        <dbReference type="EMBL" id="SZX70206.1"/>
    </source>
</evidence>
<gene>
    <name evidence="3" type="ORF">BQ4739_LOCUS10437</name>
    <name evidence="4" type="ORF">BQ4739_LOCUS14789</name>
</gene>
<dbReference type="Pfam" id="PF04012">
    <property type="entry name" value="PspA_IM30"/>
    <property type="match status" value="1"/>
</dbReference>
<sequence length="296" mass="32302">MQQQLRGMRVVSSGFAGSRSVQLAAPVRPSRTSTRRARSVVVEANLFARAARVIQSYANQIVSNAEDPEKLLDQVVNEMQEDLIKMRQASAQVMASQKQMEAKYKQAQATADDWLKRAELAVSKGEDELAREALKRRKAYQDNADGMRTQLEAQQKAVDQLIANTRVLEGKLAEARSKKDTLKARAASAKTSKQIQEMVGNLNTNNSVVAFDKMEEKVIAMEAESEAVTMLTAGDGLESKFAALEGGTVEDELAALKQGMLGPGKAGGPVAALPEGRPVKDAIDMELEELRKKARE</sequence>
<proteinExistence type="inferred from homology"/>
<protein>
    <recommendedName>
        <fullName evidence="6">PspA/IM30 family protein</fullName>
    </recommendedName>
</protein>
<evidence type="ECO:0000313" key="4">
    <source>
        <dbReference type="EMBL" id="SZX74525.1"/>
    </source>
</evidence>
<comment type="similarity">
    <text evidence="1">Belongs to the PspA/Vipp/IM30 family.</text>
</comment>
<dbReference type="EMBL" id="FNXT01001215">
    <property type="protein sequence ID" value="SZX74525.1"/>
    <property type="molecule type" value="Genomic_DNA"/>
</dbReference>
<evidence type="ECO:0000256" key="1">
    <source>
        <dbReference type="ARBA" id="ARBA00043985"/>
    </source>
</evidence>
<dbReference type="PANTHER" id="PTHR31088">
    <property type="entry name" value="MEMBRANE-ASSOCIATED PROTEIN VIPP1, CHLOROPLASTIC"/>
    <property type="match status" value="1"/>
</dbReference>
<dbReference type="EMBL" id="FNXT01000977">
    <property type="protein sequence ID" value="SZX70206.1"/>
    <property type="molecule type" value="Genomic_DNA"/>
</dbReference>
<feature type="coiled-coil region" evidence="2">
    <location>
        <begin position="97"/>
        <end position="192"/>
    </location>
</feature>
<evidence type="ECO:0008006" key="6">
    <source>
        <dbReference type="Google" id="ProtNLM"/>
    </source>
</evidence>
<accession>A0A383WA63</accession>